<dbReference type="KEGG" id="pcam:HNE05_13505"/>
<evidence type="ECO:0000256" key="1">
    <source>
        <dbReference type="SAM" id="Phobius"/>
    </source>
</evidence>
<sequence>MSVPTPCSTTCTWAPVASFAPSRVDWGAWVAAGGVLSFAALAWYWTAREAARMAAMGEMRMPPADWLSLQGLFAFGMWLVMMQAMMLPAVLPMILLYRRCLLRDRQYVAKLWLFCAAYVLIWAGFALLMSGLQALGEYLGVLDPMSLRLPPALGAAALLLAGLYQLSQAKAACLSHCQSPLGFLQHHARPGLSGAWFTGLHHGLYCLGCCWALMLILLVVGAMSLWGMVLLSLLVLAEKLLPLGIGWRRCSGALLISSGLLLFWSA</sequence>
<feature type="transmembrane region" description="Helical" evidence="1">
    <location>
        <begin position="247"/>
        <end position="265"/>
    </location>
</feature>
<dbReference type="Proteomes" id="UP000501379">
    <property type="component" value="Chromosome"/>
</dbReference>
<feature type="transmembrane region" description="Helical" evidence="1">
    <location>
        <begin position="147"/>
        <end position="166"/>
    </location>
</feature>
<name>A0A6M8FHU0_9GAMM</name>
<reference evidence="2" key="1">
    <citation type="submission" date="2020-07" db="EMBL/GenBank/DDBJ databases">
        <title>Nitrate ammonifying Pseudomonas campi sp. nov. isolated from German agricultural grassland.</title>
        <authorList>
            <person name="Timsy T."/>
            <person name="Ulrich A."/>
            <person name="Spanner T."/>
            <person name="Foesel B."/>
            <person name="Kolb S."/>
            <person name="Horn M.A."/>
            <person name="Behrendt U."/>
        </authorList>
    </citation>
    <scope>NUCLEOTIDE SEQUENCE</scope>
    <source>
        <strain evidence="2">S1-A32-2</strain>
    </source>
</reference>
<dbReference type="InterPro" id="IPR018688">
    <property type="entry name" value="PpoB2-like"/>
</dbReference>
<keyword evidence="3" id="KW-1185">Reference proteome</keyword>
<evidence type="ECO:0000313" key="3">
    <source>
        <dbReference type="Proteomes" id="UP000501379"/>
    </source>
</evidence>
<feature type="transmembrane region" description="Helical" evidence="1">
    <location>
        <begin position="111"/>
        <end position="135"/>
    </location>
</feature>
<accession>A0A6M8FHU0</accession>
<proteinExistence type="predicted"/>
<protein>
    <submittedName>
        <fullName evidence="2">DUF2182 domain-containing protein</fullName>
    </submittedName>
</protein>
<dbReference type="EMBL" id="CP053697">
    <property type="protein sequence ID" value="QKE64327.1"/>
    <property type="molecule type" value="Genomic_DNA"/>
</dbReference>
<feature type="transmembrane region" description="Helical" evidence="1">
    <location>
        <begin position="202"/>
        <end position="235"/>
    </location>
</feature>
<keyword evidence="1" id="KW-0812">Transmembrane</keyword>
<keyword evidence="1" id="KW-1133">Transmembrane helix</keyword>
<feature type="transmembrane region" description="Helical" evidence="1">
    <location>
        <begin position="66"/>
        <end position="91"/>
    </location>
</feature>
<evidence type="ECO:0000313" key="2">
    <source>
        <dbReference type="EMBL" id="QKE64327.1"/>
    </source>
</evidence>
<organism evidence="2 3">
    <name type="scientific">Aquipseudomonas campi</name>
    <dbReference type="NCBI Taxonomy" id="2731681"/>
    <lineage>
        <taxon>Bacteria</taxon>
        <taxon>Pseudomonadati</taxon>
        <taxon>Pseudomonadota</taxon>
        <taxon>Gammaproteobacteria</taxon>
        <taxon>Pseudomonadales</taxon>
        <taxon>Pseudomonadaceae</taxon>
        <taxon>Aquipseudomonas</taxon>
    </lineage>
</organism>
<dbReference type="Pfam" id="PF09948">
    <property type="entry name" value="PpoB2"/>
    <property type="match status" value="1"/>
</dbReference>
<dbReference type="AlphaFoldDB" id="A0A6M8FHU0"/>
<keyword evidence="1" id="KW-0472">Membrane</keyword>
<gene>
    <name evidence="2" type="ORF">HNE05_13505</name>
</gene>
<feature type="transmembrane region" description="Helical" evidence="1">
    <location>
        <begin position="26"/>
        <end position="45"/>
    </location>
</feature>